<dbReference type="AlphaFoldDB" id="A0AAV7TJQ8"/>
<dbReference type="EMBL" id="JANPWB010000006">
    <property type="protein sequence ID" value="KAJ1176027.1"/>
    <property type="molecule type" value="Genomic_DNA"/>
</dbReference>
<gene>
    <name evidence="1" type="ORF">NDU88_001311</name>
</gene>
<organism evidence="1 2">
    <name type="scientific">Pleurodeles waltl</name>
    <name type="common">Iberian ribbed newt</name>
    <dbReference type="NCBI Taxonomy" id="8319"/>
    <lineage>
        <taxon>Eukaryota</taxon>
        <taxon>Metazoa</taxon>
        <taxon>Chordata</taxon>
        <taxon>Craniata</taxon>
        <taxon>Vertebrata</taxon>
        <taxon>Euteleostomi</taxon>
        <taxon>Amphibia</taxon>
        <taxon>Batrachia</taxon>
        <taxon>Caudata</taxon>
        <taxon>Salamandroidea</taxon>
        <taxon>Salamandridae</taxon>
        <taxon>Pleurodelinae</taxon>
        <taxon>Pleurodeles</taxon>
    </lineage>
</organism>
<sequence>MMEGSIVELQSEVGTLQSQVVQATSTVGRLEARLEDAEGKSRRNNVRFLGFPERAEGSAVESFVESWIKDVL</sequence>
<keyword evidence="2" id="KW-1185">Reference proteome</keyword>
<proteinExistence type="predicted"/>
<protein>
    <submittedName>
        <fullName evidence="1">Uncharacterized protein</fullName>
    </submittedName>
</protein>
<accession>A0AAV7TJQ8</accession>
<dbReference type="Gene3D" id="3.30.70.1820">
    <property type="entry name" value="L1 transposable element, RRM domain"/>
    <property type="match status" value="1"/>
</dbReference>
<name>A0AAV7TJQ8_PLEWA</name>
<comment type="caution">
    <text evidence="1">The sequence shown here is derived from an EMBL/GenBank/DDBJ whole genome shotgun (WGS) entry which is preliminary data.</text>
</comment>
<reference evidence="1" key="1">
    <citation type="journal article" date="2022" name="bioRxiv">
        <title>Sequencing and chromosome-scale assembly of the giantPleurodeles waltlgenome.</title>
        <authorList>
            <person name="Brown T."/>
            <person name="Elewa A."/>
            <person name="Iarovenko S."/>
            <person name="Subramanian E."/>
            <person name="Araus A.J."/>
            <person name="Petzold A."/>
            <person name="Susuki M."/>
            <person name="Suzuki K.-i.T."/>
            <person name="Hayashi T."/>
            <person name="Toyoda A."/>
            <person name="Oliveira C."/>
            <person name="Osipova E."/>
            <person name="Leigh N.D."/>
            <person name="Simon A."/>
            <person name="Yun M.H."/>
        </authorList>
    </citation>
    <scope>NUCLEOTIDE SEQUENCE</scope>
    <source>
        <strain evidence="1">20211129_DDA</strain>
        <tissue evidence="1">Liver</tissue>
    </source>
</reference>
<dbReference type="Proteomes" id="UP001066276">
    <property type="component" value="Chromosome 3_2"/>
</dbReference>
<evidence type="ECO:0000313" key="1">
    <source>
        <dbReference type="EMBL" id="KAJ1176027.1"/>
    </source>
</evidence>
<evidence type="ECO:0000313" key="2">
    <source>
        <dbReference type="Proteomes" id="UP001066276"/>
    </source>
</evidence>